<name>A0ACB7EHY2_NIBAL</name>
<protein>
    <submittedName>
        <fullName evidence="1">Uncharacterized protein</fullName>
    </submittedName>
</protein>
<accession>A0ACB7EHY2</accession>
<dbReference type="Proteomes" id="UP000805704">
    <property type="component" value="Chromosome 6"/>
</dbReference>
<organism evidence="1 2">
    <name type="scientific">Nibea albiflora</name>
    <name type="common">Yellow drum</name>
    <name type="synonym">Corvina albiflora</name>
    <dbReference type="NCBI Taxonomy" id="240163"/>
    <lineage>
        <taxon>Eukaryota</taxon>
        <taxon>Metazoa</taxon>
        <taxon>Chordata</taxon>
        <taxon>Craniata</taxon>
        <taxon>Vertebrata</taxon>
        <taxon>Euteleostomi</taxon>
        <taxon>Actinopterygii</taxon>
        <taxon>Neopterygii</taxon>
        <taxon>Teleostei</taxon>
        <taxon>Neoteleostei</taxon>
        <taxon>Acanthomorphata</taxon>
        <taxon>Eupercaria</taxon>
        <taxon>Sciaenidae</taxon>
        <taxon>Nibea</taxon>
    </lineage>
</organism>
<dbReference type="EMBL" id="CM024794">
    <property type="protein sequence ID" value="KAG8001807.1"/>
    <property type="molecule type" value="Genomic_DNA"/>
</dbReference>
<comment type="caution">
    <text evidence="1">The sequence shown here is derived from an EMBL/GenBank/DDBJ whole genome shotgun (WGS) entry which is preliminary data.</text>
</comment>
<sequence length="93" mass="10306">MDDVISLQPLDGTLAHNYSPRCRFIGMGDRYSAKTTGTGTNQILHAEDRLDLAFVRGNLYTVLSGSPLRSSMALARGWRGSRKGLHRLRLTCL</sequence>
<gene>
    <name evidence="1" type="ORF">GBF38_012018</name>
</gene>
<evidence type="ECO:0000313" key="2">
    <source>
        <dbReference type="Proteomes" id="UP000805704"/>
    </source>
</evidence>
<evidence type="ECO:0000313" key="1">
    <source>
        <dbReference type="EMBL" id="KAG8001807.1"/>
    </source>
</evidence>
<reference evidence="1" key="1">
    <citation type="submission" date="2020-04" db="EMBL/GenBank/DDBJ databases">
        <title>A chromosome-scale assembly and high-density genetic map of the yellow drum (Nibea albiflora) genome.</title>
        <authorList>
            <person name="Xu D."/>
            <person name="Zhang W."/>
            <person name="Chen R."/>
            <person name="Tan P."/>
            <person name="Wang L."/>
            <person name="Song H."/>
            <person name="Tian L."/>
            <person name="Zhu Q."/>
            <person name="Wang B."/>
        </authorList>
    </citation>
    <scope>NUCLEOTIDE SEQUENCE</scope>
    <source>
        <strain evidence="1">ZJHYS-2018</strain>
    </source>
</reference>
<keyword evidence="2" id="KW-1185">Reference proteome</keyword>
<proteinExistence type="predicted"/>